<evidence type="ECO:0000256" key="4">
    <source>
        <dbReference type="ARBA" id="ARBA00022741"/>
    </source>
</evidence>
<dbReference type="PROSITE" id="PS50011">
    <property type="entry name" value="PROTEIN_KINASE_DOM"/>
    <property type="match status" value="1"/>
</dbReference>
<keyword evidence="10" id="KW-1185">Reference proteome</keyword>
<dbReference type="FunFam" id="3.30.200.20:FF:000042">
    <property type="entry name" value="Aurora kinase A"/>
    <property type="match status" value="1"/>
</dbReference>
<keyword evidence="2" id="KW-0723">Serine/threonine-protein kinase</keyword>
<dbReference type="EMBL" id="NQVE01000027">
    <property type="protein sequence ID" value="RAL53282.1"/>
    <property type="molecule type" value="Genomic_DNA"/>
</dbReference>
<evidence type="ECO:0000256" key="2">
    <source>
        <dbReference type="ARBA" id="ARBA00022527"/>
    </source>
</evidence>
<evidence type="ECO:0000256" key="7">
    <source>
        <dbReference type="ARBA" id="ARBA00058225"/>
    </source>
</evidence>
<dbReference type="InterPro" id="IPR011009">
    <property type="entry name" value="Kinase-like_dom_sf"/>
</dbReference>
<proteinExistence type="inferred from homology"/>
<keyword evidence="3" id="KW-0808">Transferase</keyword>
<accession>A0A328E5N6</accession>
<keyword evidence="4" id="KW-0547">Nucleotide-binding</keyword>
<dbReference type="PANTHER" id="PTHR43895:SF162">
    <property type="entry name" value="CBL-INTERACTING SERINE_THREONINE-PROTEIN KINASE 25"/>
    <property type="match status" value="1"/>
</dbReference>
<evidence type="ECO:0000256" key="1">
    <source>
        <dbReference type="ARBA" id="ARBA00006234"/>
    </source>
</evidence>
<dbReference type="Pfam" id="PF00069">
    <property type="entry name" value="Pkinase"/>
    <property type="match status" value="1"/>
</dbReference>
<comment type="function">
    <text evidence="7">CIPK serine-threonine protein kinases interact with CBL proteins. Binding of a CBL protein to the regulatory NAF domain of CIPK protein lead to the activation of the kinase in a calcium-dependent manner.</text>
</comment>
<dbReference type="InterPro" id="IPR000719">
    <property type="entry name" value="Prot_kinase_dom"/>
</dbReference>
<dbReference type="Proteomes" id="UP000249390">
    <property type="component" value="Unassembled WGS sequence"/>
</dbReference>
<dbReference type="AlphaFoldDB" id="A0A328E5N6"/>
<evidence type="ECO:0000256" key="3">
    <source>
        <dbReference type="ARBA" id="ARBA00022679"/>
    </source>
</evidence>
<name>A0A328E5N6_9ASTE</name>
<dbReference type="GO" id="GO:0004674">
    <property type="term" value="F:protein serine/threonine kinase activity"/>
    <property type="evidence" value="ECO:0007669"/>
    <property type="project" value="UniProtKB-KW"/>
</dbReference>
<dbReference type="PANTHER" id="PTHR43895">
    <property type="entry name" value="CALCIUM/CALMODULIN-DEPENDENT PROTEIN KINASE KINASE-RELATED"/>
    <property type="match status" value="1"/>
</dbReference>
<keyword evidence="5" id="KW-0418">Kinase</keyword>
<keyword evidence="6" id="KW-0067">ATP-binding</keyword>
<evidence type="ECO:0000256" key="5">
    <source>
        <dbReference type="ARBA" id="ARBA00022777"/>
    </source>
</evidence>
<feature type="domain" description="Protein kinase" evidence="8">
    <location>
        <begin position="1"/>
        <end position="174"/>
    </location>
</feature>
<dbReference type="PROSITE" id="PS00108">
    <property type="entry name" value="PROTEIN_KINASE_ST"/>
    <property type="match status" value="1"/>
</dbReference>
<comment type="caution">
    <text evidence="9">The sequence shown here is derived from an EMBL/GenBank/DDBJ whole genome shotgun (WGS) entry which is preliminary data.</text>
</comment>
<evidence type="ECO:0000313" key="9">
    <source>
        <dbReference type="EMBL" id="RAL53282.1"/>
    </source>
</evidence>
<evidence type="ECO:0000259" key="8">
    <source>
        <dbReference type="PROSITE" id="PS50011"/>
    </source>
</evidence>
<dbReference type="FunFam" id="1.10.510.10:FF:000571">
    <property type="entry name" value="Maternal embryonic leucine zipper kinase"/>
    <property type="match status" value="1"/>
</dbReference>
<gene>
    <name evidence="9" type="ORF">DM860_006954</name>
</gene>
<dbReference type="InterPro" id="IPR008271">
    <property type="entry name" value="Ser/Thr_kinase_AS"/>
</dbReference>
<comment type="similarity">
    <text evidence="1">Belongs to the protein kinase superfamily. CAMK Ser/Thr protein kinase family. SNF1 subfamily.</text>
</comment>
<evidence type="ECO:0000313" key="10">
    <source>
        <dbReference type="Proteomes" id="UP000249390"/>
    </source>
</evidence>
<organism evidence="9 10">
    <name type="scientific">Cuscuta australis</name>
    <dbReference type="NCBI Taxonomy" id="267555"/>
    <lineage>
        <taxon>Eukaryota</taxon>
        <taxon>Viridiplantae</taxon>
        <taxon>Streptophyta</taxon>
        <taxon>Embryophyta</taxon>
        <taxon>Tracheophyta</taxon>
        <taxon>Spermatophyta</taxon>
        <taxon>Magnoliopsida</taxon>
        <taxon>eudicotyledons</taxon>
        <taxon>Gunneridae</taxon>
        <taxon>Pentapetalae</taxon>
        <taxon>asterids</taxon>
        <taxon>lamiids</taxon>
        <taxon>Solanales</taxon>
        <taxon>Convolvulaceae</taxon>
        <taxon>Cuscuteae</taxon>
        <taxon>Cuscuta</taxon>
        <taxon>Cuscuta subgen. Grammica</taxon>
        <taxon>Cuscuta sect. Cleistogrammica</taxon>
    </lineage>
</organism>
<dbReference type="SUPFAM" id="SSF56112">
    <property type="entry name" value="Protein kinase-like (PK-like)"/>
    <property type="match status" value="1"/>
</dbReference>
<dbReference type="Gene3D" id="1.10.510.10">
    <property type="entry name" value="Transferase(Phosphotransferase) domain 1"/>
    <property type="match status" value="1"/>
</dbReference>
<sequence length="174" mass="19592">MGKVLGHETFAKVYFAKNLETSEPVAIKVVPKDQVAKQGMADQIQREIVVMQLARHQNVVELREVMATKRKIFFIMENVRGGELLVRVAAEGRLEEEAARWYFQQLVGAVEFCHSREIFHRDLKLENLLLDEDGELKVSDFGLSALPEQQRHDSLLHTRCGTPAYGTGSGVGSN</sequence>
<evidence type="ECO:0000256" key="6">
    <source>
        <dbReference type="ARBA" id="ARBA00022840"/>
    </source>
</evidence>
<dbReference type="GO" id="GO:0007165">
    <property type="term" value="P:signal transduction"/>
    <property type="evidence" value="ECO:0007669"/>
    <property type="project" value="TreeGrafter"/>
</dbReference>
<protein>
    <recommendedName>
        <fullName evidence="8">Protein kinase domain-containing protein</fullName>
    </recommendedName>
</protein>
<dbReference type="GO" id="GO:0005524">
    <property type="term" value="F:ATP binding"/>
    <property type="evidence" value="ECO:0007669"/>
    <property type="project" value="UniProtKB-KW"/>
</dbReference>
<reference evidence="9 10" key="1">
    <citation type="submission" date="2018-06" db="EMBL/GenBank/DDBJ databases">
        <title>The Genome of Cuscuta australis (Dodder) Provides Insight into the Evolution of Plant Parasitism.</title>
        <authorList>
            <person name="Liu H."/>
        </authorList>
    </citation>
    <scope>NUCLEOTIDE SEQUENCE [LARGE SCALE GENOMIC DNA]</scope>
    <source>
        <strain evidence="10">cv. Yunnan</strain>
        <tissue evidence="9">Vines</tissue>
    </source>
</reference>
<dbReference type="SMART" id="SM00220">
    <property type="entry name" value="S_TKc"/>
    <property type="match status" value="1"/>
</dbReference>